<protein>
    <submittedName>
        <fullName evidence="7">Histone H3</fullName>
    </submittedName>
</protein>
<feature type="region of interest" description="Disordered" evidence="5">
    <location>
        <begin position="1"/>
        <end position="51"/>
    </location>
</feature>
<comment type="similarity">
    <text evidence="2">Belongs to the histone H3 family.</text>
</comment>
<dbReference type="STRING" id="291195.A0A437ALY7"/>
<feature type="domain" description="Core Histone H2A/H2B/H3" evidence="6">
    <location>
        <begin position="59"/>
        <end position="141"/>
    </location>
</feature>
<dbReference type="GO" id="GO:0003677">
    <property type="term" value="F:DNA binding"/>
    <property type="evidence" value="ECO:0007669"/>
    <property type="project" value="InterPro"/>
</dbReference>
<feature type="compositionally biased region" description="Low complexity" evidence="5">
    <location>
        <begin position="26"/>
        <end position="39"/>
    </location>
</feature>
<dbReference type="EMBL" id="RCSS01000316">
    <property type="protein sequence ID" value="RVD92087.1"/>
    <property type="molecule type" value="Genomic_DNA"/>
</dbReference>
<evidence type="ECO:0000256" key="4">
    <source>
        <dbReference type="ARBA" id="ARBA00023269"/>
    </source>
</evidence>
<dbReference type="PRINTS" id="PR00622">
    <property type="entry name" value="HISTONEH3"/>
</dbReference>
<organism evidence="7 8">
    <name type="scientific">Tubulinosema ratisbonensis</name>
    <dbReference type="NCBI Taxonomy" id="291195"/>
    <lineage>
        <taxon>Eukaryota</taxon>
        <taxon>Fungi</taxon>
        <taxon>Fungi incertae sedis</taxon>
        <taxon>Microsporidia</taxon>
        <taxon>Tubulinosematoidea</taxon>
        <taxon>Tubulinosematidae</taxon>
        <taxon>Tubulinosema</taxon>
    </lineage>
</organism>
<dbReference type="OrthoDB" id="842664at2759"/>
<keyword evidence="4" id="KW-0238">DNA-binding</keyword>
<keyword evidence="4" id="KW-0544">Nucleosome core</keyword>
<evidence type="ECO:0000256" key="2">
    <source>
        <dbReference type="ARBA" id="ARBA00010343"/>
    </source>
</evidence>
<dbReference type="GO" id="GO:0030527">
    <property type="term" value="F:structural constituent of chromatin"/>
    <property type="evidence" value="ECO:0007669"/>
    <property type="project" value="InterPro"/>
</dbReference>
<evidence type="ECO:0000256" key="3">
    <source>
        <dbReference type="ARBA" id="ARBA00022454"/>
    </source>
</evidence>
<evidence type="ECO:0000313" key="8">
    <source>
        <dbReference type="Proteomes" id="UP000282876"/>
    </source>
</evidence>
<comment type="subcellular location">
    <subcellularLocation>
        <location evidence="1">Chromosome</location>
    </subcellularLocation>
</comment>
<feature type="compositionally biased region" description="Basic residues" evidence="5">
    <location>
        <begin position="9"/>
        <end position="23"/>
    </location>
</feature>
<dbReference type="VEuPathDB" id="MicrosporidiaDB:TUBRATIS_14300"/>
<dbReference type="InterPro" id="IPR009072">
    <property type="entry name" value="Histone-fold"/>
</dbReference>
<dbReference type="Gene3D" id="1.10.20.10">
    <property type="entry name" value="Histone, subunit A"/>
    <property type="match status" value="1"/>
</dbReference>
<evidence type="ECO:0000256" key="5">
    <source>
        <dbReference type="SAM" id="MobiDB-lite"/>
    </source>
</evidence>
<sequence length="145" mass="16462">MARTALSGKKGKKTTKEKKKKEITRKSSSSTSVVTPKITESVKTKTSRQRKTKPNLVVKEVKFYQGSTNFLIARAPFVRMVKNMMHKESNAKIQRITATALEVIQEALESHLVGVYEKSYSCSAHAKRKTLFPKDIQLYRSLNDQ</sequence>
<evidence type="ECO:0000259" key="6">
    <source>
        <dbReference type="Pfam" id="PF00125"/>
    </source>
</evidence>
<dbReference type="InterPro" id="IPR000164">
    <property type="entry name" value="Histone_H3/CENP-A"/>
</dbReference>
<dbReference type="Pfam" id="PF00125">
    <property type="entry name" value="Histone"/>
    <property type="match status" value="1"/>
</dbReference>
<keyword evidence="3" id="KW-0158">Chromosome</keyword>
<reference evidence="7 8" key="1">
    <citation type="submission" date="2018-10" db="EMBL/GenBank/DDBJ databases">
        <title>Draft genome sequence of the microsporidian Tubulinosema ratisbonensis.</title>
        <authorList>
            <person name="Polonais V."/>
            <person name="Peyretaillade E."/>
            <person name="Niehus S."/>
            <person name="Wawrzyniak I."/>
            <person name="Franchet A."/>
            <person name="Gaspin C."/>
            <person name="Reichstadt M."/>
            <person name="Belser C."/>
            <person name="Labadie K."/>
            <person name="Delbac F."/>
            <person name="Ferrandon D."/>
        </authorList>
    </citation>
    <scope>NUCLEOTIDE SEQUENCE [LARGE SCALE GENOMIC DNA]</scope>
    <source>
        <strain evidence="7 8">Franzen</strain>
    </source>
</reference>
<name>A0A437ALY7_9MICR</name>
<comment type="caution">
    <text evidence="7">The sequence shown here is derived from an EMBL/GenBank/DDBJ whole genome shotgun (WGS) entry which is preliminary data.</text>
</comment>
<dbReference type="GO" id="GO:0000786">
    <property type="term" value="C:nucleosome"/>
    <property type="evidence" value="ECO:0007669"/>
    <property type="project" value="UniProtKB-KW"/>
</dbReference>
<gene>
    <name evidence="7" type="ORF">TUBRATIS_14300</name>
</gene>
<accession>A0A437ALY7</accession>
<dbReference type="Proteomes" id="UP000282876">
    <property type="component" value="Unassembled WGS sequence"/>
</dbReference>
<dbReference type="SUPFAM" id="SSF47113">
    <property type="entry name" value="Histone-fold"/>
    <property type="match status" value="1"/>
</dbReference>
<dbReference type="PANTHER" id="PTHR45810">
    <property type="entry name" value="HISTONE H3.2"/>
    <property type="match status" value="1"/>
</dbReference>
<dbReference type="InterPro" id="IPR007125">
    <property type="entry name" value="H2A/H2B/H3"/>
</dbReference>
<dbReference type="AlphaFoldDB" id="A0A437ALY7"/>
<dbReference type="GO" id="GO:0046982">
    <property type="term" value="F:protein heterodimerization activity"/>
    <property type="evidence" value="ECO:0007669"/>
    <property type="project" value="InterPro"/>
</dbReference>
<dbReference type="PANTHER" id="PTHR45810:SF1">
    <property type="entry name" value="HISTONE H3-LIKE CENTROMERIC PROTEIN A"/>
    <property type="match status" value="1"/>
</dbReference>
<evidence type="ECO:0000256" key="1">
    <source>
        <dbReference type="ARBA" id="ARBA00004286"/>
    </source>
</evidence>
<proteinExistence type="inferred from homology"/>
<keyword evidence="8" id="KW-1185">Reference proteome</keyword>
<evidence type="ECO:0000313" key="7">
    <source>
        <dbReference type="EMBL" id="RVD92087.1"/>
    </source>
</evidence>
<dbReference type="SMART" id="SM00428">
    <property type="entry name" value="H3"/>
    <property type="match status" value="1"/>
</dbReference>